<proteinExistence type="predicted"/>
<dbReference type="Proteomes" id="UP000009215">
    <property type="component" value="Chromosome"/>
</dbReference>
<evidence type="ECO:0000313" key="2">
    <source>
        <dbReference type="Proteomes" id="UP000009215"/>
    </source>
</evidence>
<accession>A0AB33R5G0</accession>
<sequence>MVFFDDRHFFQLGHLLPQLDSLTAGFRSSRSILVSSGHSQTNGLLSNGKKESLML</sequence>
<dbReference type="KEGG" id="sdc:SDSE_0497"/>
<dbReference type="EMBL" id="HE858529">
    <property type="protein sequence ID" value="CCI61995.1"/>
    <property type="molecule type" value="Genomic_DNA"/>
</dbReference>
<gene>
    <name evidence="1" type="ORF">SDSE_0497</name>
</gene>
<protein>
    <submittedName>
        <fullName evidence="1">Uncharacterized protein</fullName>
    </submittedName>
</protein>
<organism evidence="1 2">
    <name type="scientific">Streptococcus dysgalactiae subsp. equisimilis AC-2713</name>
    <dbReference type="NCBI Taxonomy" id="759913"/>
    <lineage>
        <taxon>Bacteria</taxon>
        <taxon>Bacillati</taxon>
        <taxon>Bacillota</taxon>
        <taxon>Bacilli</taxon>
        <taxon>Lactobacillales</taxon>
        <taxon>Streptococcaceae</taxon>
        <taxon>Streptococcus</taxon>
    </lineage>
</organism>
<name>A0AB33R5G0_STREQ</name>
<dbReference type="AlphaFoldDB" id="A0AB33R5G0"/>
<evidence type="ECO:0000313" key="1">
    <source>
        <dbReference type="EMBL" id="CCI61995.1"/>
    </source>
</evidence>
<reference evidence="1 2" key="1">
    <citation type="submission" date="2012-05" db="EMBL/GenBank/DDBJ databases">
        <title>Complete genome sequence of a Streptococcus dysgalactiae subsp. equisimilis strain possessing Lancefield's group A antigen.</title>
        <authorList>
            <person name="Luetticken R."/>
            <person name="Bruellhoff K."/>
            <person name="Van der Linden M."/>
            <person name="Peltroche-Llacsahuanga H."/>
            <person name="Blom J."/>
            <person name="Weber-Lehmann J."/>
            <person name="Ferretti J.J."/>
            <person name="McShan W.M."/>
        </authorList>
    </citation>
    <scope>NUCLEOTIDE SEQUENCE [LARGE SCALE GENOMIC DNA]</scope>
    <source>
        <strain evidence="1 2">AC-2713</strain>
    </source>
</reference>